<name>A0A1Z1WMA5_9ACTN</name>
<accession>A0A1Z1WMA5</accession>
<reference evidence="1 2" key="1">
    <citation type="submission" date="2017-05" db="EMBL/GenBank/DDBJ databases">
        <title>Streptomyces alboflavus Genome sequencing and assembly.</title>
        <authorList>
            <person name="Wang Y."/>
            <person name="Du B."/>
            <person name="Ding Y."/>
            <person name="Liu H."/>
            <person name="Hou Q."/>
            <person name="Liu K."/>
            <person name="Wang C."/>
            <person name="Yao L."/>
        </authorList>
    </citation>
    <scope>NUCLEOTIDE SEQUENCE [LARGE SCALE GENOMIC DNA]</scope>
    <source>
        <strain evidence="1 2">MDJK44</strain>
    </source>
</reference>
<evidence type="ECO:0000313" key="2">
    <source>
        <dbReference type="Proteomes" id="UP000195880"/>
    </source>
</evidence>
<protein>
    <submittedName>
        <fullName evidence="1">Uncharacterized protein</fullName>
    </submittedName>
</protein>
<keyword evidence="2" id="KW-1185">Reference proteome</keyword>
<dbReference type="KEGG" id="salf:SMD44_07000"/>
<evidence type="ECO:0000313" key="1">
    <source>
        <dbReference type="EMBL" id="ARX87519.1"/>
    </source>
</evidence>
<gene>
    <name evidence="1" type="ORF">SMD44_07000</name>
</gene>
<organism evidence="1 2">
    <name type="scientific">Streptomyces alboflavus</name>
    <dbReference type="NCBI Taxonomy" id="67267"/>
    <lineage>
        <taxon>Bacteria</taxon>
        <taxon>Bacillati</taxon>
        <taxon>Actinomycetota</taxon>
        <taxon>Actinomycetes</taxon>
        <taxon>Kitasatosporales</taxon>
        <taxon>Streptomycetaceae</taxon>
        <taxon>Streptomyces</taxon>
    </lineage>
</organism>
<dbReference type="Proteomes" id="UP000195880">
    <property type="component" value="Chromosome"/>
</dbReference>
<dbReference type="EMBL" id="CP021748">
    <property type="protein sequence ID" value="ARX87519.1"/>
    <property type="molecule type" value="Genomic_DNA"/>
</dbReference>
<proteinExistence type="predicted"/>
<dbReference type="AlphaFoldDB" id="A0A1Z1WMA5"/>
<sequence length="58" mass="6328">MSLNVRIEEKPAPKAICAMGRAVVSMSSRAVWARWARARASGPAPSSARSCRSTWRVL</sequence>